<dbReference type="eggNOG" id="KOG1399">
    <property type="taxonomic scope" value="Eukaryota"/>
</dbReference>
<dbReference type="Gene3D" id="3.50.50.60">
    <property type="entry name" value="FAD/NAD(P)-binding domain"/>
    <property type="match status" value="1"/>
</dbReference>
<dbReference type="Proteomes" id="UP000011715">
    <property type="component" value="Unassembled WGS sequence"/>
</dbReference>
<dbReference type="PRINTS" id="PR00368">
    <property type="entry name" value="FADPNR"/>
</dbReference>
<reference evidence="7" key="4">
    <citation type="journal article" date="2015" name="G3 (Bethesda)">
        <title>Genome sequences of three phytopathogenic species of the Magnaporthaceae family of fungi.</title>
        <authorList>
            <person name="Okagaki L.H."/>
            <person name="Nunes C.C."/>
            <person name="Sailsbery J."/>
            <person name="Clay B."/>
            <person name="Brown D."/>
            <person name="John T."/>
            <person name="Oh Y."/>
            <person name="Young N."/>
            <person name="Fitzgerald M."/>
            <person name="Haas B.J."/>
            <person name="Zeng Q."/>
            <person name="Young S."/>
            <person name="Adiconis X."/>
            <person name="Fan L."/>
            <person name="Levin J.Z."/>
            <person name="Mitchell T.K."/>
            <person name="Okubara P.A."/>
            <person name="Farman M.L."/>
            <person name="Kohn L.M."/>
            <person name="Birren B."/>
            <person name="Ma L.-J."/>
            <person name="Dean R.A."/>
        </authorList>
    </citation>
    <scope>NUCLEOTIDE SEQUENCE</scope>
    <source>
        <strain evidence="7">ATCC 64411 / 73-15</strain>
    </source>
</reference>
<evidence type="ECO:0000256" key="3">
    <source>
        <dbReference type="ARBA" id="ARBA00022827"/>
    </source>
</evidence>
<name>A0A0C4DU59_MAGP6</name>
<keyword evidence="3" id="KW-0274">FAD</keyword>
<dbReference type="EMBL" id="ADBL01000837">
    <property type="status" value="NOT_ANNOTATED_CDS"/>
    <property type="molecule type" value="Genomic_DNA"/>
</dbReference>
<dbReference type="InterPro" id="IPR020946">
    <property type="entry name" value="Flavin_mOase-like"/>
</dbReference>
<dbReference type="Pfam" id="PF19834">
    <property type="entry name" value="DUF6314"/>
    <property type="match status" value="1"/>
</dbReference>
<evidence type="ECO:0000313" key="8">
    <source>
        <dbReference type="Proteomes" id="UP000011715"/>
    </source>
</evidence>
<dbReference type="AlphaFoldDB" id="A0A0C4DU59"/>
<dbReference type="VEuPathDB" id="FungiDB:MAPG_03494"/>
<dbReference type="GO" id="GO:0004499">
    <property type="term" value="F:N,N-dimethylaniline monooxygenase activity"/>
    <property type="evidence" value="ECO:0007669"/>
    <property type="project" value="InterPro"/>
</dbReference>
<reference evidence="8" key="1">
    <citation type="submission" date="2010-05" db="EMBL/GenBank/DDBJ databases">
        <title>The genome sequence of Magnaporthe poae strain ATCC 64411.</title>
        <authorList>
            <person name="Ma L.-J."/>
            <person name="Dead R."/>
            <person name="Young S."/>
            <person name="Zeng Q."/>
            <person name="Koehrsen M."/>
            <person name="Alvarado L."/>
            <person name="Berlin A."/>
            <person name="Chapman S.B."/>
            <person name="Chen Z."/>
            <person name="Freedman E."/>
            <person name="Gellesch M."/>
            <person name="Goldberg J."/>
            <person name="Griggs A."/>
            <person name="Gujja S."/>
            <person name="Heilman E.R."/>
            <person name="Heiman D."/>
            <person name="Hepburn T."/>
            <person name="Howarth C."/>
            <person name="Jen D."/>
            <person name="Larson L."/>
            <person name="Mehta T."/>
            <person name="Neiman D."/>
            <person name="Pearson M."/>
            <person name="Roberts A."/>
            <person name="Saif S."/>
            <person name="Shea T."/>
            <person name="Shenoy N."/>
            <person name="Sisk P."/>
            <person name="Stolte C."/>
            <person name="Sykes S."/>
            <person name="Walk T."/>
            <person name="White J."/>
            <person name="Yandava C."/>
            <person name="Haas B."/>
            <person name="Nusbaum C."/>
            <person name="Birren B."/>
        </authorList>
    </citation>
    <scope>NUCLEOTIDE SEQUENCE [LARGE SCALE GENOMIC DNA]</scope>
    <source>
        <strain evidence="8">ATCC 64411 / 73-15</strain>
    </source>
</reference>
<dbReference type="Pfam" id="PF00743">
    <property type="entry name" value="FMO-like"/>
    <property type="match status" value="1"/>
</dbReference>
<evidence type="ECO:0000256" key="2">
    <source>
        <dbReference type="ARBA" id="ARBA00022630"/>
    </source>
</evidence>
<reference evidence="7" key="5">
    <citation type="submission" date="2015-06" db="UniProtKB">
        <authorList>
            <consortium name="EnsemblFungi"/>
        </authorList>
    </citation>
    <scope>IDENTIFICATION</scope>
    <source>
        <strain evidence="7">ATCC 64411</strain>
    </source>
</reference>
<sequence length="816" mass="90131">MISGPRSPEKLKYPAVSTPNMPPPKAACIIGAGPAGLVAAKYLLEQRFPAPPGQLGAPRFNVTIYESKGRIGGLWPLAKDDTGGDIHPLMRTNQSKHTVQYSDLAWGPEIPEFPYAWQVGQYLTRYYERYCRGAELRLNQRVDEAAPVEPNGLAGQWAVTTRTSDQKTERKLFDCVVVGSGYFGKPIVPAEFKSAGVPVITSAEYRDLKSLFGPGLDNTAIDAKIGAEPTPNPKILVVGGQMSGIEIAGSIATHLSSAACLPKERAIPNAGRCRIIHIAEQPSWVFPLFTTPAPLETSPPFLPCDLTSYNLNNRAKPLANTQGSLSIEQAKNLNDIFCHSLGGAQEDFGSALDMRRKGLFDQPPLLAMSEHYSEFVRLGRIDPIRARVADFSGKEGRIVGSEYSEERPDHALRDVIAIVLATGFSASVSLSFLTEEVKARLGYQDPEALSKNRGHVLSLAFHSTFHPGAPGLGFVGFYRSPYWGVMEMQARFLATMFSRSLFGEPLPDSLQSALADDTSGAHMTALRRDPRITQFPMGDYIWLMDQFAKALNIQISQSDADKPMPPTPPTNLPIDVLTPARYISPDATTQQIAEAHEALRQTHETIVGGLTRRKFLAHAVFRSLHGEWRVERTHTSPKYADQNGHFQGKVTFHLREGTADGRVPDKSSSSADADLGFEYLLIEEGKFTLASGFQFQTTRRYIWRYDEVKDKISVWFVLPDDNTRAEKLFHELDFPVPPGDGQQQQADGAGKAAVCDASGGHLCEQDYYTSRYSFKFNAVKMDDWTLDVAVNGPRKDYTTSGVYKRILPEQRSEDRI</sequence>
<reference evidence="6" key="3">
    <citation type="submission" date="2011-03" db="EMBL/GenBank/DDBJ databases">
        <title>Annotation of Magnaporthe poae ATCC 64411.</title>
        <authorList>
            <person name="Ma L.-J."/>
            <person name="Dead R."/>
            <person name="Young S.K."/>
            <person name="Zeng Q."/>
            <person name="Gargeya S."/>
            <person name="Fitzgerald M."/>
            <person name="Haas B."/>
            <person name="Abouelleil A."/>
            <person name="Alvarado L."/>
            <person name="Arachchi H.M."/>
            <person name="Berlin A."/>
            <person name="Brown A."/>
            <person name="Chapman S.B."/>
            <person name="Chen Z."/>
            <person name="Dunbar C."/>
            <person name="Freedman E."/>
            <person name="Gearin G."/>
            <person name="Gellesch M."/>
            <person name="Goldberg J."/>
            <person name="Griggs A."/>
            <person name="Gujja S."/>
            <person name="Heiman D."/>
            <person name="Howarth C."/>
            <person name="Larson L."/>
            <person name="Lui A."/>
            <person name="MacDonald P.J.P."/>
            <person name="Mehta T."/>
            <person name="Montmayeur A."/>
            <person name="Murphy C."/>
            <person name="Neiman D."/>
            <person name="Pearson M."/>
            <person name="Priest M."/>
            <person name="Roberts A."/>
            <person name="Saif S."/>
            <person name="Shea T."/>
            <person name="Shenoy N."/>
            <person name="Sisk P."/>
            <person name="Stolte C."/>
            <person name="Sykes S."/>
            <person name="Yandava C."/>
            <person name="Wortman J."/>
            <person name="Nusbaum C."/>
            <person name="Birren B."/>
        </authorList>
    </citation>
    <scope>NUCLEOTIDE SEQUENCE</scope>
    <source>
        <strain evidence="6">ATCC 64411</strain>
    </source>
</reference>
<dbReference type="OrthoDB" id="66881at2759"/>
<dbReference type="EMBL" id="GL876967">
    <property type="protein sequence ID" value="KLU84452.1"/>
    <property type="molecule type" value="Genomic_DNA"/>
</dbReference>
<comment type="similarity">
    <text evidence="1">Belongs to the FMO family.</text>
</comment>
<dbReference type="SUPFAM" id="SSF51905">
    <property type="entry name" value="FAD/NAD(P)-binding domain"/>
    <property type="match status" value="1"/>
</dbReference>
<evidence type="ECO:0000256" key="1">
    <source>
        <dbReference type="ARBA" id="ARBA00009183"/>
    </source>
</evidence>
<dbReference type="GO" id="GO:0050660">
    <property type="term" value="F:flavin adenine dinucleotide binding"/>
    <property type="evidence" value="ECO:0007669"/>
    <property type="project" value="InterPro"/>
</dbReference>
<organism evidence="7 8">
    <name type="scientific">Magnaporthiopsis poae (strain ATCC 64411 / 73-15)</name>
    <name type="common">Kentucky bluegrass fungus</name>
    <name type="synonym">Magnaporthe poae</name>
    <dbReference type="NCBI Taxonomy" id="644358"/>
    <lineage>
        <taxon>Eukaryota</taxon>
        <taxon>Fungi</taxon>
        <taxon>Dikarya</taxon>
        <taxon>Ascomycota</taxon>
        <taxon>Pezizomycotina</taxon>
        <taxon>Sordariomycetes</taxon>
        <taxon>Sordariomycetidae</taxon>
        <taxon>Magnaporthales</taxon>
        <taxon>Magnaporthaceae</taxon>
        <taxon>Magnaporthiopsis</taxon>
    </lineage>
</organism>
<dbReference type="InterPro" id="IPR036188">
    <property type="entry name" value="FAD/NAD-bd_sf"/>
</dbReference>
<protein>
    <recommendedName>
        <fullName evidence="5">DUF6314 domain-containing protein</fullName>
    </recommendedName>
</protein>
<accession>A0A0C4DU59</accession>
<dbReference type="OMA" id="GQFPMGD"/>
<dbReference type="InterPro" id="IPR045632">
    <property type="entry name" value="DUF6314"/>
</dbReference>
<dbReference type="EnsemblFungi" id="MAPG_03494T0">
    <property type="protein sequence ID" value="MAPG_03494T0"/>
    <property type="gene ID" value="MAPG_03494"/>
</dbReference>
<dbReference type="STRING" id="644358.A0A0C4DU59"/>
<dbReference type="PANTHER" id="PTHR23023">
    <property type="entry name" value="DIMETHYLANILINE MONOOXYGENASE"/>
    <property type="match status" value="1"/>
</dbReference>
<evidence type="ECO:0000256" key="4">
    <source>
        <dbReference type="ARBA" id="ARBA00023002"/>
    </source>
</evidence>
<keyword evidence="4" id="KW-0560">Oxidoreductase</keyword>
<feature type="domain" description="DUF6314" evidence="5">
    <location>
        <begin position="624"/>
        <end position="805"/>
    </location>
</feature>
<dbReference type="GO" id="GO:0050661">
    <property type="term" value="F:NADP binding"/>
    <property type="evidence" value="ECO:0007669"/>
    <property type="project" value="InterPro"/>
</dbReference>
<gene>
    <name evidence="6" type="ORF">MAPG_03494</name>
</gene>
<reference evidence="6" key="2">
    <citation type="submission" date="2010-05" db="EMBL/GenBank/DDBJ databases">
        <title>The Genome Sequence of Magnaporthe poae strain ATCC 64411.</title>
        <authorList>
            <consortium name="The Broad Institute Genome Sequencing Platform"/>
            <consortium name="Broad Institute Genome Sequencing Center for Infectious Disease"/>
            <person name="Ma L.-J."/>
            <person name="Dead R."/>
            <person name="Young S."/>
            <person name="Zeng Q."/>
            <person name="Koehrsen M."/>
            <person name="Alvarado L."/>
            <person name="Berlin A."/>
            <person name="Chapman S.B."/>
            <person name="Chen Z."/>
            <person name="Freedman E."/>
            <person name="Gellesch M."/>
            <person name="Goldberg J."/>
            <person name="Griggs A."/>
            <person name="Gujja S."/>
            <person name="Heilman E.R."/>
            <person name="Heiman D."/>
            <person name="Hepburn T."/>
            <person name="Howarth C."/>
            <person name="Jen D."/>
            <person name="Larson L."/>
            <person name="Mehta T."/>
            <person name="Neiman D."/>
            <person name="Pearson M."/>
            <person name="Roberts A."/>
            <person name="Saif S."/>
            <person name="Shea T."/>
            <person name="Shenoy N."/>
            <person name="Sisk P."/>
            <person name="Stolte C."/>
            <person name="Sykes S."/>
            <person name="Walk T."/>
            <person name="White J."/>
            <person name="Yandava C."/>
            <person name="Haas B."/>
            <person name="Nusbaum C."/>
            <person name="Birren B."/>
        </authorList>
    </citation>
    <scope>NUCLEOTIDE SEQUENCE</scope>
    <source>
        <strain evidence="6">ATCC 64411</strain>
    </source>
</reference>
<dbReference type="InterPro" id="IPR050346">
    <property type="entry name" value="FMO-like"/>
</dbReference>
<proteinExistence type="inferred from homology"/>
<evidence type="ECO:0000259" key="5">
    <source>
        <dbReference type="Pfam" id="PF19834"/>
    </source>
</evidence>
<keyword evidence="2" id="KW-0285">Flavoprotein</keyword>
<keyword evidence="8" id="KW-1185">Reference proteome</keyword>
<evidence type="ECO:0000313" key="7">
    <source>
        <dbReference type="EnsemblFungi" id="MAPG_03494T0"/>
    </source>
</evidence>
<evidence type="ECO:0000313" key="6">
    <source>
        <dbReference type="EMBL" id="KLU84452.1"/>
    </source>
</evidence>